<proteinExistence type="predicted"/>
<sequence length="118" mass="12937">MERREGARKPVNLGAMIEYLSGMPGRKVTGRIRDVSLSGLYLEMPSADLTSYARLRLIFGPDREDAGPTRIWNCFVVRVTDTGVGAMFDNADPSAIDGLLDLLRDSSAHPTVEGNDPR</sequence>
<dbReference type="STRING" id="108003.B1C78_01940"/>
<organism evidence="2 3">
    <name type="scientific">Thioalkalivibrio denitrificans</name>
    <dbReference type="NCBI Taxonomy" id="108003"/>
    <lineage>
        <taxon>Bacteria</taxon>
        <taxon>Pseudomonadati</taxon>
        <taxon>Pseudomonadota</taxon>
        <taxon>Gammaproteobacteria</taxon>
        <taxon>Chromatiales</taxon>
        <taxon>Ectothiorhodospiraceae</taxon>
        <taxon>Thioalkalivibrio</taxon>
    </lineage>
</organism>
<evidence type="ECO:0000313" key="2">
    <source>
        <dbReference type="EMBL" id="OOG28103.1"/>
    </source>
</evidence>
<protein>
    <submittedName>
        <fullName evidence="2">PilZ domain-containing protein</fullName>
    </submittedName>
</protein>
<dbReference type="InterPro" id="IPR009875">
    <property type="entry name" value="PilZ_domain"/>
</dbReference>
<comment type="caution">
    <text evidence="2">The sequence shown here is derived from an EMBL/GenBank/DDBJ whole genome shotgun (WGS) entry which is preliminary data.</text>
</comment>
<evidence type="ECO:0000259" key="1">
    <source>
        <dbReference type="Pfam" id="PF07238"/>
    </source>
</evidence>
<reference evidence="2 3" key="1">
    <citation type="submission" date="2017-02" db="EMBL/GenBank/DDBJ databases">
        <title>Genomic diversity within the haloalkaliphilic genus Thioalkalivibrio.</title>
        <authorList>
            <person name="Ahn A.-C."/>
            <person name="Meier-Kolthoff J."/>
            <person name="Overmars L."/>
            <person name="Richter M."/>
            <person name="Woyke T."/>
            <person name="Sorokin D.Y."/>
            <person name="Muyzer G."/>
        </authorList>
    </citation>
    <scope>NUCLEOTIDE SEQUENCE [LARGE SCALE GENOMIC DNA]</scope>
    <source>
        <strain evidence="2 3">ALJD</strain>
    </source>
</reference>
<dbReference type="Pfam" id="PF07238">
    <property type="entry name" value="PilZ"/>
    <property type="match status" value="1"/>
</dbReference>
<name>A0A1V3NT20_9GAMM</name>
<keyword evidence="3" id="KW-1185">Reference proteome</keyword>
<dbReference type="SUPFAM" id="SSF141371">
    <property type="entry name" value="PilZ domain-like"/>
    <property type="match status" value="1"/>
</dbReference>
<dbReference type="RefSeq" id="WP_077277455.1">
    <property type="nucleotide sequence ID" value="NZ_MVBK01000010.1"/>
</dbReference>
<gene>
    <name evidence="2" type="ORF">B1C78_01940</name>
</gene>
<dbReference type="Gene3D" id="2.40.10.220">
    <property type="entry name" value="predicted glycosyltransferase like domains"/>
    <property type="match status" value="1"/>
</dbReference>
<dbReference type="EMBL" id="MVBK01000010">
    <property type="protein sequence ID" value="OOG28103.1"/>
    <property type="molecule type" value="Genomic_DNA"/>
</dbReference>
<dbReference type="OrthoDB" id="5784740at2"/>
<dbReference type="GO" id="GO:0035438">
    <property type="term" value="F:cyclic-di-GMP binding"/>
    <property type="evidence" value="ECO:0007669"/>
    <property type="project" value="InterPro"/>
</dbReference>
<evidence type="ECO:0000313" key="3">
    <source>
        <dbReference type="Proteomes" id="UP000189462"/>
    </source>
</evidence>
<dbReference type="Proteomes" id="UP000189462">
    <property type="component" value="Unassembled WGS sequence"/>
</dbReference>
<feature type="domain" description="PilZ" evidence="1">
    <location>
        <begin position="2"/>
        <end position="103"/>
    </location>
</feature>
<dbReference type="AlphaFoldDB" id="A0A1V3NT20"/>
<accession>A0A1V3NT20</accession>